<protein>
    <submittedName>
        <fullName evidence="2">F-box domain-containing</fullName>
    </submittedName>
</protein>
<dbReference type="EMBL" id="VXIT01000004">
    <property type="protein sequence ID" value="KAA6413384.1"/>
    <property type="molecule type" value="Genomic_DNA"/>
</dbReference>
<gene>
    <name evidence="2" type="ORF">FRX48_03130</name>
</gene>
<dbReference type="AlphaFoldDB" id="A0A5M8PWF2"/>
<feature type="compositionally biased region" description="Polar residues" evidence="1">
    <location>
        <begin position="549"/>
        <end position="561"/>
    </location>
</feature>
<proteinExistence type="predicted"/>
<organism evidence="2 3">
    <name type="scientific">Lasallia pustulata</name>
    <dbReference type="NCBI Taxonomy" id="136370"/>
    <lineage>
        <taxon>Eukaryota</taxon>
        <taxon>Fungi</taxon>
        <taxon>Dikarya</taxon>
        <taxon>Ascomycota</taxon>
        <taxon>Pezizomycotina</taxon>
        <taxon>Lecanoromycetes</taxon>
        <taxon>OSLEUM clade</taxon>
        <taxon>Umbilicariomycetidae</taxon>
        <taxon>Umbilicariales</taxon>
        <taxon>Umbilicariaceae</taxon>
        <taxon>Lasallia</taxon>
    </lineage>
</organism>
<feature type="compositionally biased region" description="Basic and acidic residues" evidence="1">
    <location>
        <begin position="12"/>
        <end position="25"/>
    </location>
</feature>
<name>A0A5M8PWF2_9LECA</name>
<dbReference type="OrthoDB" id="3199516at2759"/>
<feature type="compositionally biased region" description="Acidic residues" evidence="1">
    <location>
        <begin position="948"/>
        <end position="971"/>
    </location>
</feature>
<comment type="caution">
    <text evidence="2">The sequence shown here is derived from an EMBL/GenBank/DDBJ whole genome shotgun (WGS) entry which is preliminary data.</text>
</comment>
<feature type="compositionally biased region" description="Acidic residues" evidence="1">
    <location>
        <begin position="980"/>
        <end position="1002"/>
    </location>
</feature>
<feature type="compositionally biased region" description="Pro residues" evidence="1">
    <location>
        <begin position="322"/>
        <end position="331"/>
    </location>
</feature>
<feature type="region of interest" description="Disordered" evidence="1">
    <location>
        <begin position="1"/>
        <end position="64"/>
    </location>
</feature>
<evidence type="ECO:0000256" key="1">
    <source>
        <dbReference type="SAM" id="MobiDB-lite"/>
    </source>
</evidence>
<dbReference type="Proteomes" id="UP000324767">
    <property type="component" value="Unassembled WGS sequence"/>
</dbReference>
<feature type="compositionally biased region" description="Basic and acidic residues" evidence="1">
    <location>
        <begin position="32"/>
        <end position="41"/>
    </location>
</feature>
<evidence type="ECO:0000313" key="2">
    <source>
        <dbReference type="EMBL" id="KAA6413384.1"/>
    </source>
</evidence>
<feature type="compositionally biased region" description="Polar residues" evidence="1">
    <location>
        <begin position="1"/>
        <end position="10"/>
    </location>
</feature>
<feature type="region of interest" description="Disordered" evidence="1">
    <location>
        <begin position="924"/>
        <end position="1013"/>
    </location>
</feature>
<feature type="region of interest" description="Disordered" evidence="1">
    <location>
        <begin position="317"/>
        <end position="337"/>
    </location>
</feature>
<accession>A0A5M8PWF2</accession>
<reference evidence="2 3" key="1">
    <citation type="submission" date="2019-09" db="EMBL/GenBank/DDBJ databases">
        <title>The hologenome of the rock-dwelling lichen Lasallia pustulata.</title>
        <authorList>
            <person name="Greshake Tzovaras B."/>
            <person name="Segers F."/>
            <person name="Bicker A."/>
            <person name="Dal Grande F."/>
            <person name="Otte J."/>
            <person name="Hankeln T."/>
            <person name="Schmitt I."/>
            <person name="Ebersberger I."/>
        </authorList>
    </citation>
    <scope>NUCLEOTIDE SEQUENCE [LARGE SCALE GENOMIC DNA]</scope>
    <source>
        <strain evidence="2">A1-1</strain>
    </source>
</reference>
<evidence type="ECO:0000313" key="3">
    <source>
        <dbReference type="Proteomes" id="UP000324767"/>
    </source>
</evidence>
<sequence>MNSRPATSAPFSERRSSLDCDHLDSEDFVSSEESHELHEADVSSTTREPGATRQSEAAVGGHEAPLVKAKAAKLLKGKEKEWESMVQRARPLQLLDLPVDILKEIIKEVTHTNDLTSLALTHSALHNLAIPYIYSRFDIVWPEAHNTAEPRTGVDALTYGLATLVMGEEVFGDAPSPTHHSGHGVCQGFTCSHCGALNEPKPPSIDTCDPARRRRRGNYFSKYTRKFSLGNGPPDWVSEYGIAREGGKMLGTLVALAVARMPSLETFVWDMPTGVLRDVWSALSSLGDRRDGQESRLERLWVRFHDNSDVVGVSGPQQPITIPSPPPPPPAASSVGPAANSITLQTSLTGIPTPTNANTAPSRLGISYAHVEHPNFSRLPPLKSLSALDIDELAYLDEMSVLIDRSRDRLRELRIGIAASVEKKGWPSSLAVQSVQPTQTHPDSHDAGMEFIAAGGVLGLVMSKIYDCRDHKQPLSSLVRENPVAAKFPSASGGIQLLVTSAPGFVVLNNNASFAQLSPAVANITTTSHVSDDHLAADSAPVLVGEVTEASTAGTESSLMNSGDVPRDDGPLNPETSAQDHNPSGKILSTGNHISSIASLPLSPAGIDESGQSQVKSASNKESTTTSTASPSNHSNRITRGDPLQKRLKLEILELERMSLHVPVLQKALDWSVITSLTILQCVEHEQLWKALRRTYSPRAAVASSPTSSQAMSKRGCQPHLRRASVSEAAPHSSSGYRLKLRRIHTDAVSPSLISFLKETLAPNSLEWMFLQEHRYYDSKVSIDAIYKGPLRRHRASLRKIMIDSERGPSENHGLSQKWRKWMFNRDVLTFVTSGKMGSLKELAMAVDYKDWHFFLQRLPQIPHLRSLYVPHIADHVYAHHLDVKELALQVVDIVTLRPEIEICYMGIQHKCFEILENRHHEDPPNFPYHDSTTSPANAGPGGVVMGDPDEDSDVDDDDHDEDDEDDDDETAAGAPAPTDADETESDVGEESNGESDDDACGSDDGKKRPKLRLREILFYDDKVSVFKARHGRL</sequence>
<feature type="compositionally biased region" description="Polar residues" evidence="1">
    <location>
        <begin position="42"/>
        <end position="55"/>
    </location>
</feature>
<feature type="compositionally biased region" description="Polar residues" evidence="1">
    <location>
        <begin position="574"/>
        <end position="598"/>
    </location>
</feature>
<feature type="region of interest" description="Disordered" evidence="1">
    <location>
        <begin position="549"/>
        <end position="642"/>
    </location>
</feature>
<feature type="compositionally biased region" description="Polar residues" evidence="1">
    <location>
        <begin position="610"/>
        <end position="638"/>
    </location>
</feature>